<keyword evidence="4" id="KW-0131">Cell cycle</keyword>
<evidence type="ECO:0000313" key="7">
    <source>
        <dbReference type="Proteomes" id="UP001205890"/>
    </source>
</evidence>
<dbReference type="Proteomes" id="UP001205890">
    <property type="component" value="Unassembled WGS sequence"/>
</dbReference>
<dbReference type="NCBIfam" id="NF001422">
    <property type="entry name" value="PRK00296.1"/>
    <property type="match status" value="1"/>
</dbReference>
<name>A0ABT1LKD5_9HYPH</name>
<reference evidence="6 7" key="1">
    <citation type="submission" date="2022-07" db="EMBL/GenBank/DDBJ databases">
        <authorList>
            <person name="Li W.-J."/>
            <person name="Deng Q.-Q."/>
        </authorList>
    </citation>
    <scope>NUCLEOTIDE SEQUENCE [LARGE SCALE GENOMIC DNA]</scope>
    <source>
        <strain evidence="6 7">SYSU M60028</strain>
    </source>
</reference>
<evidence type="ECO:0000256" key="5">
    <source>
        <dbReference type="SAM" id="MobiDB-lite"/>
    </source>
</evidence>
<evidence type="ECO:0000256" key="2">
    <source>
        <dbReference type="ARBA" id="ARBA00020112"/>
    </source>
</evidence>
<dbReference type="NCBIfam" id="TIGR01215">
    <property type="entry name" value="minE"/>
    <property type="match status" value="1"/>
</dbReference>
<organism evidence="6 7">
    <name type="scientific">Alsobacter ponti</name>
    <dbReference type="NCBI Taxonomy" id="2962936"/>
    <lineage>
        <taxon>Bacteria</taxon>
        <taxon>Pseudomonadati</taxon>
        <taxon>Pseudomonadota</taxon>
        <taxon>Alphaproteobacteria</taxon>
        <taxon>Hyphomicrobiales</taxon>
        <taxon>Alsobacteraceae</taxon>
        <taxon>Alsobacter</taxon>
    </lineage>
</organism>
<gene>
    <name evidence="4 6" type="primary">minE</name>
    <name evidence="6" type="ORF">NK718_19480</name>
</gene>
<proteinExistence type="inferred from homology"/>
<dbReference type="HAMAP" id="MF_00262">
    <property type="entry name" value="MinE"/>
    <property type="match status" value="1"/>
</dbReference>
<comment type="similarity">
    <text evidence="1 4">Belongs to the MinE family.</text>
</comment>
<dbReference type="GO" id="GO:0051301">
    <property type="term" value="P:cell division"/>
    <property type="evidence" value="ECO:0007669"/>
    <property type="project" value="UniProtKB-KW"/>
</dbReference>
<feature type="region of interest" description="Disordered" evidence="5">
    <location>
        <begin position="77"/>
        <end position="105"/>
    </location>
</feature>
<evidence type="ECO:0000256" key="4">
    <source>
        <dbReference type="HAMAP-Rule" id="MF_00262"/>
    </source>
</evidence>
<dbReference type="EMBL" id="JANCLU010000025">
    <property type="protein sequence ID" value="MCP8940713.1"/>
    <property type="molecule type" value="Genomic_DNA"/>
</dbReference>
<evidence type="ECO:0000256" key="1">
    <source>
        <dbReference type="ARBA" id="ARBA00008168"/>
    </source>
</evidence>
<keyword evidence="4 6" id="KW-0132">Cell division</keyword>
<evidence type="ECO:0000313" key="6">
    <source>
        <dbReference type="EMBL" id="MCP8940713.1"/>
    </source>
</evidence>
<dbReference type="RefSeq" id="WP_254745742.1">
    <property type="nucleotide sequence ID" value="NZ_JANCLU010000025.1"/>
</dbReference>
<comment type="function">
    <text evidence="3 4">Prevents the cell division inhibition by proteins MinC and MinD at internal division sites while permitting inhibition at polar sites. This ensures cell division at the proper site by restricting the formation of a division septum at the midpoint of the long axis of the cell.</text>
</comment>
<evidence type="ECO:0000256" key="3">
    <source>
        <dbReference type="ARBA" id="ARBA00025265"/>
    </source>
</evidence>
<keyword evidence="7" id="KW-1185">Reference proteome</keyword>
<dbReference type="Pfam" id="PF03776">
    <property type="entry name" value="MinE"/>
    <property type="match status" value="1"/>
</dbReference>
<sequence length="105" mass="11316">MNILSLFLKRNTAPVARERLQILLAHERAVVGGSDLVAVLREEILAVIAKHMQIDPGAVRVKMDRNQSLSTLEVEVDIPAPSGARPGDKPAETAAEDETPKAKVA</sequence>
<dbReference type="InterPro" id="IPR036707">
    <property type="entry name" value="MinE_sf"/>
</dbReference>
<accession>A0ABT1LKD5</accession>
<protein>
    <recommendedName>
        <fullName evidence="2 4">Cell division topological specificity factor</fullName>
    </recommendedName>
</protein>
<dbReference type="SUPFAM" id="SSF55229">
    <property type="entry name" value="Cell division protein MinE topological specificity domain"/>
    <property type="match status" value="1"/>
</dbReference>
<comment type="caution">
    <text evidence="6">The sequence shown here is derived from an EMBL/GenBank/DDBJ whole genome shotgun (WGS) entry which is preliminary data.</text>
</comment>
<dbReference type="Gene3D" id="3.30.1070.10">
    <property type="entry name" value="Cell division topological specificity factor MinE"/>
    <property type="match status" value="1"/>
</dbReference>
<dbReference type="InterPro" id="IPR005527">
    <property type="entry name" value="MinE"/>
</dbReference>